<evidence type="ECO:0000313" key="2">
    <source>
        <dbReference type="WBParaSite" id="jg25676"/>
    </source>
</evidence>
<dbReference type="AlphaFoldDB" id="A0A915E1F7"/>
<keyword evidence="1" id="KW-1185">Reference proteome</keyword>
<evidence type="ECO:0000313" key="1">
    <source>
        <dbReference type="Proteomes" id="UP000887574"/>
    </source>
</evidence>
<dbReference type="WBParaSite" id="jg25676">
    <property type="protein sequence ID" value="jg25676"/>
    <property type="gene ID" value="jg25676"/>
</dbReference>
<proteinExistence type="predicted"/>
<accession>A0A915E1F7</accession>
<name>A0A915E1F7_9BILA</name>
<dbReference type="Proteomes" id="UP000887574">
    <property type="component" value="Unplaced"/>
</dbReference>
<organism evidence="1 2">
    <name type="scientific">Ditylenchus dipsaci</name>
    <dbReference type="NCBI Taxonomy" id="166011"/>
    <lineage>
        <taxon>Eukaryota</taxon>
        <taxon>Metazoa</taxon>
        <taxon>Ecdysozoa</taxon>
        <taxon>Nematoda</taxon>
        <taxon>Chromadorea</taxon>
        <taxon>Rhabditida</taxon>
        <taxon>Tylenchina</taxon>
        <taxon>Tylenchomorpha</taxon>
        <taxon>Sphaerularioidea</taxon>
        <taxon>Anguinidae</taxon>
        <taxon>Anguininae</taxon>
        <taxon>Ditylenchus</taxon>
    </lineage>
</organism>
<protein>
    <submittedName>
        <fullName evidence="2">Uncharacterized protein</fullName>
    </submittedName>
</protein>
<reference evidence="2" key="1">
    <citation type="submission" date="2022-11" db="UniProtKB">
        <authorList>
            <consortium name="WormBaseParasite"/>
        </authorList>
    </citation>
    <scope>IDENTIFICATION</scope>
</reference>
<sequence length="52" mass="5581">MVSQIDFMDLQVDFYGISGTSKASKVDCCGISSGLLRHLMASMALEFTSMAS</sequence>